<evidence type="ECO:0000313" key="3">
    <source>
        <dbReference type="Proteomes" id="UP000003160"/>
    </source>
</evidence>
<dbReference type="RefSeq" id="WP_007173956.1">
    <property type="nucleotide sequence ID" value="NZ_GG704781.1"/>
</dbReference>
<reference evidence="2 3" key="1">
    <citation type="submission" date="2009-10" db="EMBL/GenBank/DDBJ databases">
        <authorList>
            <person name="Qin X."/>
            <person name="Bachman B."/>
            <person name="Battles P."/>
            <person name="Bell A."/>
            <person name="Bess C."/>
            <person name="Bickham C."/>
            <person name="Chaboub L."/>
            <person name="Chen D."/>
            <person name="Coyle M."/>
            <person name="Deiros D.R."/>
            <person name="Dinh H."/>
            <person name="Forbes L."/>
            <person name="Fowler G."/>
            <person name="Francisco L."/>
            <person name="Fu Q."/>
            <person name="Gubbala S."/>
            <person name="Hale W."/>
            <person name="Han Y."/>
            <person name="Hemphill L."/>
            <person name="Highlander S.K."/>
            <person name="Hirani K."/>
            <person name="Hogues M."/>
            <person name="Jackson L."/>
            <person name="Jakkamsetti A."/>
            <person name="Javaid M."/>
            <person name="Jiang H."/>
            <person name="Korchina V."/>
            <person name="Kovar C."/>
            <person name="Lara F."/>
            <person name="Lee S."/>
            <person name="Mata R."/>
            <person name="Mathew T."/>
            <person name="Moen C."/>
            <person name="Morales K."/>
            <person name="Munidasa M."/>
            <person name="Nazareth L."/>
            <person name="Ngo R."/>
            <person name="Nguyen L."/>
            <person name="Okwuonu G."/>
            <person name="Ongeri F."/>
            <person name="Patil S."/>
            <person name="Petrosino J."/>
            <person name="Pham C."/>
            <person name="Pham P."/>
            <person name="Pu L.-L."/>
            <person name="Puazo M."/>
            <person name="Raj R."/>
            <person name="Reid J."/>
            <person name="Rouhana J."/>
            <person name="Saada N."/>
            <person name="Shang Y."/>
            <person name="Simmons D."/>
            <person name="Thornton R."/>
            <person name="Warren J."/>
            <person name="Weissenberger G."/>
            <person name="Zhang J."/>
            <person name="Zhang L."/>
            <person name="Zhou C."/>
            <person name="Zhu D."/>
            <person name="Muzny D."/>
            <person name="Worley K."/>
            <person name="Gibbs R."/>
        </authorList>
    </citation>
    <scope>NUCLEOTIDE SEQUENCE [LARGE SCALE GENOMIC DNA]</scope>
    <source>
        <strain evidence="2 3">DSM 17361</strain>
    </source>
</reference>
<organism evidence="2 3">
    <name type="scientific">Hallella bergensis DSM 17361</name>
    <dbReference type="NCBI Taxonomy" id="585502"/>
    <lineage>
        <taxon>Bacteria</taxon>
        <taxon>Pseudomonadati</taxon>
        <taxon>Bacteroidota</taxon>
        <taxon>Bacteroidia</taxon>
        <taxon>Bacteroidales</taxon>
        <taxon>Prevotellaceae</taxon>
        <taxon>Hallella</taxon>
    </lineage>
</organism>
<dbReference type="InterPro" id="IPR009937">
    <property type="entry name" value="Phage_holin_3_6"/>
</dbReference>
<proteinExistence type="predicted"/>
<dbReference type="OrthoDB" id="1093399at2"/>
<dbReference type="Pfam" id="PF07332">
    <property type="entry name" value="Phage_holin_3_6"/>
    <property type="match status" value="1"/>
</dbReference>
<feature type="transmembrane region" description="Helical" evidence="1">
    <location>
        <begin position="40"/>
        <end position="70"/>
    </location>
</feature>
<feature type="transmembrane region" description="Helical" evidence="1">
    <location>
        <begin position="76"/>
        <end position="96"/>
    </location>
</feature>
<protein>
    <recommendedName>
        <fullName evidence="4">Phage holin family protein</fullName>
    </recommendedName>
</protein>
<keyword evidence="1" id="KW-0472">Membrane</keyword>
<evidence type="ECO:0000256" key="1">
    <source>
        <dbReference type="SAM" id="Phobius"/>
    </source>
</evidence>
<dbReference type="eggNOG" id="ENOG5033623">
    <property type="taxonomic scope" value="Bacteria"/>
</dbReference>
<name>D1PY18_9BACT</name>
<keyword evidence="1" id="KW-1133">Transmembrane helix</keyword>
<evidence type="ECO:0000313" key="2">
    <source>
        <dbReference type="EMBL" id="EFA43691.1"/>
    </source>
</evidence>
<keyword evidence="3" id="KW-1185">Reference proteome</keyword>
<comment type="caution">
    <text evidence="2">The sequence shown here is derived from an EMBL/GenBank/DDBJ whole genome shotgun (WGS) entry which is preliminary data.</text>
</comment>
<keyword evidence="1" id="KW-0812">Transmembrane</keyword>
<gene>
    <name evidence="2" type="ORF">HMPREF0645_1853</name>
</gene>
<accession>D1PY18</accession>
<evidence type="ECO:0008006" key="4">
    <source>
        <dbReference type="Google" id="ProtNLM"/>
    </source>
</evidence>
<dbReference type="Proteomes" id="UP000003160">
    <property type="component" value="Unassembled WGS sequence"/>
</dbReference>
<dbReference type="EMBL" id="ACKS01000073">
    <property type="protein sequence ID" value="EFA43691.1"/>
    <property type="molecule type" value="Genomic_DNA"/>
</dbReference>
<dbReference type="HOGENOM" id="CLU_153095_1_0_10"/>
<sequence length="116" mass="12921">MFSNDNNIETIGKLVETLKHYTGLQAEYVKLSIVEKTVKILTVIGITAILCMFLVLMLIYLSFAAAYALAPYVGNPGAFAIIAGVYLVLLILFLIFRKQWIEKPLVRLLASLLLSK</sequence>
<dbReference type="AlphaFoldDB" id="D1PY18"/>